<feature type="domain" description="PhnB-like" evidence="1">
    <location>
        <begin position="2"/>
        <end position="128"/>
    </location>
</feature>
<dbReference type="InterPro" id="IPR029068">
    <property type="entry name" value="Glyas_Bleomycin-R_OHBP_Dase"/>
</dbReference>
<dbReference type="PANTHER" id="PTHR33990">
    <property type="entry name" value="PROTEIN YJDN-RELATED"/>
    <property type="match status" value="1"/>
</dbReference>
<reference evidence="2 3" key="1">
    <citation type="submission" date="2016-10" db="EMBL/GenBank/DDBJ databases">
        <authorList>
            <person name="de Groot N.N."/>
        </authorList>
    </citation>
    <scope>NUCLEOTIDE SEQUENCE [LARGE SCALE GENOMIC DNA]</scope>
    <source>
        <strain evidence="2 3">DSM 19886</strain>
    </source>
</reference>
<dbReference type="Gene3D" id="3.10.180.10">
    <property type="entry name" value="2,3-Dihydroxybiphenyl 1,2-Dioxygenase, domain 1"/>
    <property type="match status" value="1"/>
</dbReference>
<dbReference type="RefSeq" id="WP_089890371.1">
    <property type="nucleotide sequence ID" value="NZ_FNGV01000006.1"/>
</dbReference>
<protein>
    <submittedName>
        <fullName evidence="2">PhnB protein</fullName>
    </submittedName>
</protein>
<accession>A0A1G9RM48</accession>
<dbReference type="InterPro" id="IPR028973">
    <property type="entry name" value="PhnB-like"/>
</dbReference>
<dbReference type="Pfam" id="PF06983">
    <property type="entry name" value="3-dmu-9_3-mt"/>
    <property type="match status" value="1"/>
</dbReference>
<dbReference type="EMBL" id="FNGV01000006">
    <property type="protein sequence ID" value="SDM24336.1"/>
    <property type="molecule type" value="Genomic_DNA"/>
</dbReference>
<evidence type="ECO:0000259" key="1">
    <source>
        <dbReference type="Pfam" id="PF06983"/>
    </source>
</evidence>
<organism evidence="2 3">
    <name type="scientific">Kriegella aquimaris</name>
    <dbReference type="NCBI Taxonomy" id="192904"/>
    <lineage>
        <taxon>Bacteria</taxon>
        <taxon>Pseudomonadati</taxon>
        <taxon>Bacteroidota</taxon>
        <taxon>Flavobacteriia</taxon>
        <taxon>Flavobacteriales</taxon>
        <taxon>Flavobacteriaceae</taxon>
        <taxon>Kriegella</taxon>
    </lineage>
</organism>
<evidence type="ECO:0000313" key="2">
    <source>
        <dbReference type="EMBL" id="SDM24336.1"/>
    </source>
</evidence>
<proteinExistence type="predicted"/>
<dbReference type="SUPFAM" id="SSF54593">
    <property type="entry name" value="Glyoxalase/Bleomycin resistance protein/Dihydroxybiphenyl dioxygenase"/>
    <property type="match status" value="1"/>
</dbReference>
<sequence>MKLQAYLAFNGNCQEALNYYADLFNAEIKNRQTYEDKKIDVPSSFRQKLQHAELKGKNVHFMAYDAAPDTPINHGNQIHMSVEIGNKDEAQTLFKNLSSGGQIHHNFREREWGYFGRCTDNYGINWMVNSNN</sequence>
<dbReference type="AlphaFoldDB" id="A0A1G9RM48"/>
<name>A0A1G9RM48_9FLAO</name>
<dbReference type="Proteomes" id="UP000199440">
    <property type="component" value="Unassembled WGS sequence"/>
</dbReference>
<dbReference type="OrthoDB" id="9795306at2"/>
<dbReference type="PANTHER" id="PTHR33990:SF1">
    <property type="entry name" value="PROTEIN YJDN"/>
    <property type="match status" value="1"/>
</dbReference>
<dbReference type="CDD" id="cd06588">
    <property type="entry name" value="PhnB_like"/>
    <property type="match status" value="1"/>
</dbReference>
<gene>
    <name evidence="2" type="ORF">SAMN04488514_106201</name>
</gene>
<dbReference type="STRING" id="192904.SAMN04488514_106201"/>
<evidence type="ECO:0000313" key="3">
    <source>
        <dbReference type="Proteomes" id="UP000199440"/>
    </source>
</evidence>
<keyword evidence="3" id="KW-1185">Reference proteome</keyword>